<dbReference type="AlphaFoldDB" id="A0A3E2GWY6"/>
<dbReference type="Proteomes" id="UP000258309">
    <property type="component" value="Unassembled WGS sequence"/>
</dbReference>
<evidence type="ECO:0000313" key="2">
    <source>
        <dbReference type="EMBL" id="RFU25522.1"/>
    </source>
</evidence>
<feature type="non-terminal residue" evidence="2">
    <location>
        <position position="263"/>
    </location>
</feature>
<dbReference type="OMA" id="FCNATIA"/>
<evidence type="ECO:0000259" key="1">
    <source>
        <dbReference type="Pfam" id="PF01636"/>
    </source>
</evidence>
<dbReference type="InterPro" id="IPR011009">
    <property type="entry name" value="Kinase-like_dom_sf"/>
</dbReference>
<dbReference type="Pfam" id="PF01636">
    <property type="entry name" value="APH"/>
    <property type="match status" value="1"/>
</dbReference>
<accession>A0A3E2GWY6</accession>
<gene>
    <name evidence="2" type="ORF">B7463_g10806</name>
</gene>
<dbReference type="InterPro" id="IPR002575">
    <property type="entry name" value="Aminoglycoside_PTrfase"/>
</dbReference>
<evidence type="ECO:0000313" key="3">
    <source>
        <dbReference type="Proteomes" id="UP000258309"/>
    </source>
</evidence>
<reference evidence="2 3" key="1">
    <citation type="submission" date="2018-05" db="EMBL/GenBank/DDBJ databases">
        <title>Draft genome sequence of Scytalidium lignicola DSM 105466, a ubiquitous saprotrophic fungus.</title>
        <authorList>
            <person name="Buettner E."/>
            <person name="Gebauer A.M."/>
            <person name="Hofrichter M."/>
            <person name="Liers C."/>
            <person name="Kellner H."/>
        </authorList>
    </citation>
    <scope>NUCLEOTIDE SEQUENCE [LARGE SCALE GENOMIC DNA]</scope>
    <source>
        <strain evidence="2 3">DSM 105466</strain>
    </source>
</reference>
<dbReference type="SUPFAM" id="SSF56112">
    <property type="entry name" value="Protein kinase-like (PK-like)"/>
    <property type="match status" value="1"/>
</dbReference>
<feature type="non-terminal residue" evidence="2">
    <location>
        <position position="1"/>
    </location>
</feature>
<dbReference type="Gene3D" id="3.90.1200.10">
    <property type="match status" value="1"/>
</dbReference>
<feature type="domain" description="Aminoglycoside phosphotransferase" evidence="1">
    <location>
        <begin position="50"/>
        <end position="228"/>
    </location>
</feature>
<protein>
    <recommendedName>
        <fullName evidence="1">Aminoglycoside phosphotransferase domain-containing protein</fullName>
    </recommendedName>
</protein>
<sequence>MVSYANSHNDLPTITEIQASTEVLSNHDAAAKVVRVKDRFAVKFGGGVEMQETENMRFVSANTNVPIPKLFSAFIDQETNLKCIIMEYVPGVTLQTLWPTLTAEEKAEITQKIRNIIQELRKLPAPGYLGAIGRKPFGDGVFWTLEYDPAISGPLANQAKMNEGILTRLRKKESTAYAEFMTGLLTKTLSSHRIVLMHGDLQPKNIMVTRTGANADGRKFDITIIDWEISDGIRNTGNIAAQLFHVVLSQSGLKLSPIFSISI</sequence>
<name>A0A3E2GWY6_SCYLI</name>
<comment type="caution">
    <text evidence="2">The sequence shown here is derived from an EMBL/GenBank/DDBJ whole genome shotgun (WGS) entry which is preliminary data.</text>
</comment>
<dbReference type="PANTHER" id="PTHR21310:SF48">
    <property type="entry name" value="AMINOGLYCOSIDE PHOSPHOTRANSFERASE DOMAIN-CONTAINING PROTEIN"/>
    <property type="match status" value="1"/>
</dbReference>
<proteinExistence type="predicted"/>
<dbReference type="EMBL" id="NCSJ02000326">
    <property type="protein sequence ID" value="RFU25522.1"/>
    <property type="molecule type" value="Genomic_DNA"/>
</dbReference>
<organism evidence="2 3">
    <name type="scientific">Scytalidium lignicola</name>
    <name type="common">Hyphomycete</name>
    <dbReference type="NCBI Taxonomy" id="5539"/>
    <lineage>
        <taxon>Eukaryota</taxon>
        <taxon>Fungi</taxon>
        <taxon>Dikarya</taxon>
        <taxon>Ascomycota</taxon>
        <taxon>Pezizomycotina</taxon>
        <taxon>Leotiomycetes</taxon>
        <taxon>Leotiomycetes incertae sedis</taxon>
        <taxon>Scytalidium</taxon>
    </lineage>
</organism>
<dbReference type="OrthoDB" id="2906425at2759"/>
<dbReference type="PANTHER" id="PTHR21310">
    <property type="entry name" value="AMINOGLYCOSIDE PHOSPHOTRANSFERASE-RELATED-RELATED"/>
    <property type="match status" value="1"/>
</dbReference>
<dbReference type="InterPro" id="IPR051678">
    <property type="entry name" value="AGP_Transferase"/>
</dbReference>
<keyword evidence="3" id="KW-1185">Reference proteome</keyword>